<dbReference type="EMBL" id="HBIZ01040033">
    <property type="protein sequence ID" value="CAE0772952.1"/>
    <property type="molecule type" value="Transcribed_RNA"/>
</dbReference>
<accession>A0A7S4BPW4</accession>
<dbReference type="AlphaFoldDB" id="A0A7S4BPW4"/>
<dbReference type="PROSITE" id="PS51375">
    <property type="entry name" value="PPR"/>
    <property type="match status" value="1"/>
</dbReference>
<feature type="compositionally biased region" description="Low complexity" evidence="3">
    <location>
        <begin position="154"/>
        <end position="194"/>
    </location>
</feature>
<organism evidence="4">
    <name type="scientific">Chrysotila carterae</name>
    <name type="common">Marine alga</name>
    <name type="synonym">Syracosphaera carterae</name>
    <dbReference type="NCBI Taxonomy" id="13221"/>
    <lineage>
        <taxon>Eukaryota</taxon>
        <taxon>Haptista</taxon>
        <taxon>Haptophyta</taxon>
        <taxon>Prymnesiophyceae</taxon>
        <taxon>Isochrysidales</taxon>
        <taxon>Isochrysidaceae</taxon>
        <taxon>Chrysotila</taxon>
    </lineage>
</organism>
<evidence type="ECO:0000256" key="3">
    <source>
        <dbReference type="SAM" id="MobiDB-lite"/>
    </source>
</evidence>
<dbReference type="PANTHER" id="PTHR47447:SF17">
    <property type="entry name" value="OS12G0638900 PROTEIN"/>
    <property type="match status" value="1"/>
</dbReference>
<dbReference type="InterPro" id="IPR002885">
    <property type="entry name" value="PPR_rpt"/>
</dbReference>
<dbReference type="NCBIfam" id="TIGR00756">
    <property type="entry name" value="PPR"/>
    <property type="match status" value="1"/>
</dbReference>
<proteinExistence type="predicted"/>
<evidence type="ECO:0008006" key="5">
    <source>
        <dbReference type="Google" id="ProtNLM"/>
    </source>
</evidence>
<evidence type="ECO:0000313" key="4">
    <source>
        <dbReference type="EMBL" id="CAE0772952.1"/>
    </source>
</evidence>
<protein>
    <recommendedName>
        <fullName evidence="5">Smr domain-containing protein</fullName>
    </recommendedName>
</protein>
<dbReference type="Gene3D" id="1.25.40.10">
    <property type="entry name" value="Tetratricopeptide repeat domain"/>
    <property type="match status" value="1"/>
</dbReference>
<gene>
    <name evidence="4" type="ORF">PCAR00345_LOCUS25564</name>
</gene>
<reference evidence="4" key="1">
    <citation type="submission" date="2021-01" db="EMBL/GenBank/DDBJ databases">
        <authorList>
            <person name="Corre E."/>
            <person name="Pelletier E."/>
            <person name="Niang G."/>
            <person name="Scheremetjew M."/>
            <person name="Finn R."/>
            <person name="Kale V."/>
            <person name="Holt S."/>
            <person name="Cochrane G."/>
            <person name="Meng A."/>
            <person name="Brown T."/>
            <person name="Cohen L."/>
        </authorList>
    </citation>
    <scope>NUCLEOTIDE SEQUENCE</scope>
    <source>
        <strain evidence="4">CCMP645</strain>
    </source>
</reference>
<dbReference type="InterPro" id="IPR011990">
    <property type="entry name" value="TPR-like_helical_dom_sf"/>
</dbReference>
<feature type="region of interest" description="Disordered" evidence="3">
    <location>
        <begin position="142"/>
        <end position="194"/>
    </location>
</feature>
<sequence length="337" mass="36110">MSACANAKEHARALAIFETARRHGLADTTLYSNALTVLTRDGRPKEALALFRRMRRSGLRRDVVAYNAAIHACSLQSRSRTAARLRRLMSLERVAANDITYSALLQSTWSLPLGTLILEEAMSRPGGAFRRALTVETRFAHTSRRAENADDETAAAAAQASRGASTSSSSSSPGWSSSSSSSSQSFPSSSAPSPLRTASLGGADVLLDLHSLSPGAAVALCTWLLSALTKTKLAGEMMPRSIVIVSGYGKHGRPWQMVSGAVRTAVLEMLRLCGVPLLKSNSHESSNPGKVQLDMRQLEGWIDRAILSGLVYGAFETTDLLVLDIAPLADKIMRRAT</sequence>
<name>A0A7S4BPW4_CHRCT</name>
<keyword evidence="1" id="KW-0677">Repeat</keyword>
<dbReference type="Pfam" id="PF13812">
    <property type="entry name" value="PPR_3"/>
    <property type="match status" value="1"/>
</dbReference>
<feature type="repeat" description="PPR" evidence="2">
    <location>
        <begin position="27"/>
        <end position="61"/>
    </location>
</feature>
<evidence type="ECO:0000256" key="1">
    <source>
        <dbReference type="ARBA" id="ARBA00022737"/>
    </source>
</evidence>
<dbReference type="PANTHER" id="PTHR47447">
    <property type="entry name" value="OS03G0856100 PROTEIN"/>
    <property type="match status" value="1"/>
</dbReference>
<evidence type="ECO:0000256" key="2">
    <source>
        <dbReference type="PROSITE-ProRule" id="PRU00708"/>
    </source>
</evidence>